<accession>A0A072UZI9</accession>
<name>A0A072UZI9_MEDTR</name>
<evidence type="ECO:0000313" key="2">
    <source>
        <dbReference type="EMBL" id="KEH34841.1"/>
    </source>
</evidence>
<evidence type="ECO:0000313" key="4">
    <source>
        <dbReference type="Proteomes" id="UP000002051"/>
    </source>
</evidence>
<dbReference type="AlphaFoldDB" id="A0A072UZI9"/>
<evidence type="ECO:0000313" key="3">
    <source>
        <dbReference type="EnsemblPlants" id="KEH34841"/>
    </source>
</evidence>
<reference evidence="3" key="3">
    <citation type="submission" date="2015-04" db="UniProtKB">
        <authorList>
            <consortium name="EnsemblPlants"/>
        </authorList>
    </citation>
    <scope>IDENTIFICATION</scope>
    <source>
        <strain evidence="3">cv. Jemalong A17</strain>
    </source>
</reference>
<gene>
    <name evidence="2" type="ordered locus">MTR_3g072955</name>
</gene>
<proteinExistence type="predicted"/>
<keyword evidence="1" id="KW-1133">Transmembrane helix</keyword>
<evidence type="ECO:0000256" key="1">
    <source>
        <dbReference type="SAM" id="Phobius"/>
    </source>
</evidence>
<reference evidence="2 4" key="1">
    <citation type="journal article" date="2011" name="Nature">
        <title>The Medicago genome provides insight into the evolution of rhizobial symbioses.</title>
        <authorList>
            <person name="Young N.D."/>
            <person name="Debelle F."/>
            <person name="Oldroyd G.E."/>
            <person name="Geurts R."/>
            <person name="Cannon S.B."/>
            <person name="Udvardi M.K."/>
            <person name="Benedito V.A."/>
            <person name="Mayer K.F."/>
            <person name="Gouzy J."/>
            <person name="Schoof H."/>
            <person name="Van de Peer Y."/>
            <person name="Proost S."/>
            <person name="Cook D.R."/>
            <person name="Meyers B.C."/>
            <person name="Spannagl M."/>
            <person name="Cheung F."/>
            <person name="De Mita S."/>
            <person name="Krishnakumar V."/>
            <person name="Gundlach H."/>
            <person name="Zhou S."/>
            <person name="Mudge J."/>
            <person name="Bharti A.K."/>
            <person name="Murray J.D."/>
            <person name="Naoumkina M.A."/>
            <person name="Rosen B."/>
            <person name="Silverstein K.A."/>
            <person name="Tang H."/>
            <person name="Rombauts S."/>
            <person name="Zhao P.X."/>
            <person name="Zhou P."/>
            <person name="Barbe V."/>
            <person name="Bardou P."/>
            <person name="Bechner M."/>
            <person name="Bellec A."/>
            <person name="Berger A."/>
            <person name="Berges H."/>
            <person name="Bidwell S."/>
            <person name="Bisseling T."/>
            <person name="Choisne N."/>
            <person name="Couloux A."/>
            <person name="Denny R."/>
            <person name="Deshpande S."/>
            <person name="Dai X."/>
            <person name="Doyle J.J."/>
            <person name="Dudez A.M."/>
            <person name="Farmer A.D."/>
            <person name="Fouteau S."/>
            <person name="Franken C."/>
            <person name="Gibelin C."/>
            <person name="Gish J."/>
            <person name="Goldstein S."/>
            <person name="Gonzalez A.J."/>
            <person name="Green P.J."/>
            <person name="Hallab A."/>
            <person name="Hartog M."/>
            <person name="Hua A."/>
            <person name="Humphray S.J."/>
            <person name="Jeong D.H."/>
            <person name="Jing Y."/>
            <person name="Jocker A."/>
            <person name="Kenton S.M."/>
            <person name="Kim D.J."/>
            <person name="Klee K."/>
            <person name="Lai H."/>
            <person name="Lang C."/>
            <person name="Lin S."/>
            <person name="Macmil S.L."/>
            <person name="Magdelenat G."/>
            <person name="Matthews L."/>
            <person name="McCorrison J."/>
            <person name="Monaghan E.L."/>
            <person name="Mun J.H."/>
            <person name="Najar F.Z."/>
            <person name="Nicholson C."/>
            <person name="Noirot C."/>
            <person name="O'Bleness M."/>
            <person name="Paule C.R."/>
            <person name="Poulain J."/>
            <person name="Prion F."/>
            <person name="Qin B."/>
            <person name="Qu C."/>
            <person name="Retzel E.F."/>
            <person name="Riddle C."/>
            <person name="Sallet E."/>
            <person name="Samain S."/>
            <person name="Samson N."/>
            <person name="Sanders I."/>
            <person name="Saurat O."/>
            <person name="Scarpelli C."/>
            <person name="Schiex T."/>
            <person name="Segurens B."/>
            <person name="Severin A.J."/>
            <person name="Sherrier D.J."/>
            <person name="Shi R."/>
            <person name="Sims S."/>
            <person name="Singer S.R."/>
            <person name="Sinharoy S."/>
            <person name="Sterck L."/>
            <person name="Viollet A."/>
            <person name="Wang B.B."/>
            <person name="Wang K."/>
            <person name="Wang M."/>
            <person name="Wang X."/>
            <person name="Warfsmann J."/>
            <person name="Weissenbach J."/>
            <person name="White D.D."/>
            <person name="White J.D."/>
            <person name="Wiley G.B."/>
            <person name="Wincker P."/>
            <person name="Xing Y."/>
            <person name="Yang L."/>
            <person name="Yao Z."/>
            <person name="Ying F."/>
            <person name="Zhai J."/>
            <person name="Zhou L."/>
            <person name="Zuber A."/>
            <person name="Denarie J."/>
            <person name="Dixon R.A."/>
            <person name="May G.D."/>
            <person name="Schwartz D.C."/>
            <person name="Rogers J."/>
            <person name="Quetier F."/>
            <person name="Town C.D."/>
            <person name="Roe B.A."/>
        </authorList>
    </citation>
    <scope>NUCLEOTIDE SEQUENCE [LARGE SCALE GENOMIC DNA]</scope>
    <source>
        <strain evidence="2">A17</strain>
        <strain evidence="3 4">cv. Jemalong A17</strain>
    </source>
</reference>
<keyword evidence="4" id="KW-1185">Reference proteome</keyword>
<feature type="transmembrane region" description="Helical" evidence="1">
    <location>
        <begin position="77"/>
        <end position="100"/>
    </location>
</feature>
<dbReference type="EMBL" id="CM001219">
    <property type="protein sequence ID" value="KEH34841.1"/>
    <property type="molecule type" value="Genomic_DNA"/>
</dbReference>
<dbReference type="HOGENOM" id="CLU_2112496_0_0_1"/>
<dbReference type="EnsemblPlants" id="KEH34841">
    <property type="protein sequence ID" value="KEH34841"/>
    <property type="gene ID" value="MTR_3g072955"/>
</dbReference>
<protein>
    <submittedName>
        <fullName evidence="2">Transmembrane protein, putative</fullName>
    </submittedName>
</protein>
<keyword evidence="1 2" id="KW-0812">Transmembrane</keyword>
<dbReference type="Proteomes" id="UP000002051">
    <property type="component" value="Chromosome 3"/>
</dbReference>
<sequence length="130" mass="15071">MEWFMYKGWHFSAIEKLMKLVNISPKTSTFGQQNMCCHDSSRAKHSKGSQTVMTASAPPNQPQNECVSHFNYLNPHWPIIMIYGFQATFLTSSFLSKIILTSKHSYSTTRIPLNMRLRRMDVNLRRPVTD</sequence>
<organism evidence="2 4">
    <name type="scientific">Medicago truncatula</name>
    <name type="common">Barrel medic</name>
    <name type="synonym">Medicago tribuloides</name>
    <dbReference type="NCBI Taxonomy" id="3880"/>
    <lineage>
        <taxon>Eukaryota</taxon>
        <taxon>Viridiplantae</taxon>
        <taxon>Streptophyta</taxon>
        <taxon>Embryophyta</taxon>
        <taxon>Tracheophyta</taxon>
        <taxon>Spermatophyta</taxon>
        <taxon>Magnoliopsida</taxon>
        <taxon>eudicotyledons</taxon>
        <taxon>Gunneridae</taxon>
        <taxon>Pentapetalae</taxon>
        <taxon>rosids</taxon>
        <taxon>fabids</taxon>
        <taxon>Fabales</taxon>
        <taxon>Fabaceae</taxon>
        <taxon>Papilionoideae</taxon>
        <taxon>50 kb inversion clade</taxon>
        <taxon>NPAAA clade</taxon>
        <taxon>Hologalegina</taxon>
        <taxon>IRL clade</taxon>
        <taxon>Trifolieae</taxon>
        <taxon>Medicago</taxon>
    </lineage>
</organism>
<keyword evidence="1" id="KW-0472">Membrane</keyword>
<reference evidence="2 4" key="2">
    <citation type="journal article" date="2014" name="BMC Genomics">
        <title>An improved genome release (version Mt4.0) for the model legume Medicago truncatula.</title>
        <authorList>
            <person name="Tang H."/>
            <person name="Krishnakumar V."/>
            <person name="Bidwell S."/>
            <person name="Rosen B."/>
            <person name="Chan A."/>
            <person name="Zhou S."/>
            <person name="Gentzbittel L."/>
            <person name="Childs K.L."/>
            <person name="Yandell M."/>
            <person name="Gundlach H."/>
            <person name="Mayer K.F."/>
            <person name="Schwartz D.C."/>
            <person name="Town C.D."/>
        </authorList>
    </citation>
    <scope>GENOME REANNOTATION</scope>
    <source>
        <strain evidence="2">A17</strain>
        <strain evidence="3 4">cv. Jemalong A17</strain>
    </source>
</reference>